<reference evidence="4 5" key="1">
    <citation type="submission" date="2019-07" db="EMBL/GenBank/DDBJ databases">
        <title>WGS assembly of Gossypium tomentosum.</title>
        <authorList>
            <person name="Chen Z.J."/>
            <person name="Sreedasyam A."/>
            <person name="Ando A."/>
            <person name="Song Q."/>
            <person name="De L."/>
            <person name="Hulse-Kemp A."/>
            <person name="Ding M."/>
            <person name="Ye W."/>
            <person name="Kirkbride R."/>
            <person name="Jenkins J."/>
            <person name="Plott C."/>
            <person name="Lovell J."/>
            <person name="Lin Y.-M."/>
            <person name="Vaughn R."/>
            <person name="Liu B."/>
            <person name="Li W."/>
            <person name="Simpson S."/>
            <person name="Scheffler B."/>
            <person name="Saski C."/>
            <person name="Grover C."/>
            <person name="Hu G."/>
            <person name="Conover J."/>
            <person name="Carlson J."/>
            <person name="Shu S."/>
            <person name="Boston L."/>
            <person name="Williams M."/>
            <person name="Peterson D."/>
            <person name="Mcgee K."/>
            <person name="Jones D."/>
            <person name="Wendel J."/>
            <person name="Stelly D."/>
            <person name="Grimwood J."/>
            <person name="Schmutz J."/>
        </authorList>
    </citation>
    <scope>NUCLEOTIDE SEQUENCE [LARGE SCALE GENOMIC DNA]</scope>
    <source>
        <strain evidence="4">7179.01</strain>
    </source>
</reference>
<evidence type="ECO:0000256" key="3">
    <source>
        <dbReference type="PROSITE-ProRule" id="PRU00708"/>
    </source>
</evidence>
<keyword evidence="2" id="KW-0677">Repeat</keyword>
<dbReference type="Pfam" id="PF12854">
    <property type="entry name" value="PPR_1"/>
    <property type="match status" value="2"/>
</dbReference>
<feature type="repeat" description="PPR" evidence="3">
    <location>
        <begin position="208"/>
        <end position="240"/>
    </location>
</feature>
<dbReference type="PANTHER" id="PTHR46128">
    <property type="entry name" value="MITOCHONDRIAL GROUP I INTRON SPLICING FACTOR CCM1"/>
    <property type="match status" value="1"/>
</dbReference>
<organism evidence="4 5">
    <name type="scientific">Gossypium tomentosum</name>
    <name type="common">Hawaiian cotton</name>
    <name type="synonym">Gossypium sandvicense</name>
    <dbReference type="NCBI Taxonomy" id="34277"/>
    <lineage>
        <taxon>Eukaryota</taxon>
        <taxon>Viridiplantae</taxon>
        <taxon>Streptophyta</taxon>
        <taxon>Embryophyta</taxon>
        <taxon>Tracheophyta</taxon>
        <taxon>Spermatophyta</taxon>
        <taxon>Magnoliopsida</taxon>
        <taxon>eudicotyledons</taxon>
        <taxon>Gunneridae</taxon>
        <taxon>Pentapetalae</taxon>
        <taxon>rosids</taxon>
        <taxon>malvids</taxon>
        <taxon>Malvales</taxon>
        <taxon>Malvaceae</taxon>
        <taxon>Malvoideae</taxon>
        <taxon>Gossypium</taxon>
    </lineage>
</organism>
<comment type="similarity">
    <text evidence="1">Belongs to the PPR family. P subfamily.</text>
</comment>
<evidence type="ECO:0000313" key="4">
    <source>
        <dbReference type="EMBL" id="TYI06296.1"/>
    </source>
</evidence>
<dbReference type="SUPFAM" id="SSF81901">
    <property type="entry name" value="HCP-like"/>
    <property type="match status" value="1"/>
</dbReference>
<dbReference type="Proteomes" id="UP000322667">
    <property type="component" value="Chromosome A10"/>
</dbReference>
<feature type="repeat" description="PPR" evidence="3">
    <location>
        <begin position="74"/>
        <end position="108"/>
    </location>
</feature>
<protein>
    <recommendedName>
        <fullName evidence="6">Pentacotripeptide-repeat region of PRORP domain-containing protein</fullName>
    </recommendedName>
</protein>
<dbReference type="Pfam" id="PF13041">
    <property type="entry name" value="PPR_2"/>
    <property type="match status" value="2"/>
</dbReference>
<dbReference type="PROSITE" id="PS51375">
    <property type="entry name" value="PPR"/>
    <property type="match status" value="6"/>
</dbReference>
<dbReference type="AlphaFoldDB" id="A0A5D2NRL3"/>
<dbReference type="PANTHER" id="PTHR46128:SF211">
    <property type="entry name" value="PENTACOTRIPEPTIDE-REPEAT REGION OF PRORP DOMAIN-CONTAINING PROTEIN"/>
    <property type="match status" value="1"/>
</dbReference>
<dbReference type="InterPro" id="IPR002885">
    <property type="entry name" value="PPR_rpt"/>
</dbReference>
<feature type="repeat" description="PPR" evidence="3">
    <location>
        <begin position="173"/>
        <end position="207"/>
    </location>
</feature>
<name>A0A5D2NRL3_GOSTO</name>
<gene>
    <name evidence="4" type="ORF">ES332_A10G148700v1</name>
</gene>
<dbReference type="InterPro" id="IPR050872">
    <property type="entry name" value="PPR_P_subfamily"/>
</dbReference>
<feature type="repeat" description="PPR" evidence="3">
    <location>
        <begin position="143"/>
        <end position="172"/>
    </location>
</feature>
<dbReference type="EMBL" id="CM017619">
    <property type="protein sequence ID" value="TYI06296.1"/>
    <property type="molecule type" value="Genomic_DNA"/>
</dbReference>
<evidence type="ECO:0000313" key="5">
    <source>
        <dbReference type="Proteomes" id="UP000322667"/>
    </source>
</evidence>
<feature type="repeat" description="PPR" evidence="3">
    <location>
        <begin position="32"/>
        <end position="66"/>
    </location>
</feature>
<dbReference type="InterPro" id="IPR011990">
    <property type="entry name" value="TPR-like_helical_dom_sf"/>
</dbReference>
<sequence length="240" mass="27221">MCTEKESYFFIGKWDEAKRLLADIVNKGISPNVFIVNALISALCKDGKIQEAISVFDLMTQRGIRPDVITYTTLIHAFYSIIDILCKEGESSKAIEILKLMTRKGVTPNVFTYNSFIQGFCHSGQWEEVTSLLNRIMNGVHPNLVTFNSLINALCKENRIEEAITMLNLMSQGRFTFNSLINALCKEKRTEEAITMLELLSQRGVKLYGVTYNIMIRLYCGQREMNKAKDAFDSMGTRGL</sequence>
<proteinExistence type="inferred from homology"/>
<dbReference type="Gene3D" id="1.25.40.10">
    <property type="entry name" value="Tetratricopeptide repeat domain"/>
    <property type="match status" value="4"/>
</dbReference>
<evidence type="ECO:0000256" key="2">
    <source>
        <dbReference type="ARBA" id="ARBA00022737"/>
    </source>
</evidence>
<dbReference type="Pfam" id="PF01535">
    <property type="entry name" value="PPR"/>
    <property type="match status" value="1"/>
</dbReference>
<dbReference type="NCBIfam" id="TIGR00756">
    <property type="entry name" value="PPR"/>
    <property type="match status" value="6"/>
</dbReference>
<accession>A0A5D2NRL3</accession>
<evidence type="ECO:0000256" key="1">
    <source>
        <dbReference type="ARBA" id="ARBA00007626"/>
    </source>
</evidence>
<feature type="repeat" description="PPR" evidence="3">
    <location>
        <begin position="109"/>
        <end position="139"/>
    </location>
</feature>
<keyword evidence="5" id="KW-1185">Reference proteome</keyword>
<evidence type="ECO:0008006" key="6">
    <source>
        <dbReference type="Google" id="ProtNLM"/>
    </source>
</evidence>